<comment type="caution">
    <text evidence="2">The sequence shown here is derived from an EMBL/GenBank/DDBJ whole genome shotgun (WGS) entry which is preliminary data.</text>
</comment>
<evidence type="ECO:0000256" key="1">
    <source>
        <dbReference type="SAM" id="MobiDB-lite"/>
    </source>
</evidence>
<gene>
    <name evidence="2" type="ORF">RM446_15660</name>
</gene>
<feature type="region of interest" description="Disordered" evidence="1">
    <location>
        <begin position="65"/>
        <end position="84"/>
    </location>
</feature>
<dbReference type="Proteomes" id="UP001183226">
    <property type="component" value="Unassembled WGS sequence"/>
</dbReference>
<organism evidence="2 3">
    <name type="scientific">Streptomonospora wellingtoniae</name>
    <dbReference type="NCBI Taxonomy" id="3075544"/>
    <lineage>
        <taxon>Bacteria</taxon>
        <taxon>Bacillati</taxon>
        <taxon>Actinomycetota</taxon>
        <taxon>Actinomycetes</taxon>
        <taxon>Streptosporangiales</taxon>
        <taxon>Nocardiopsidaceae</taxon>
        <taxon>Streptomonospora</taxon>
    </lineage>
</organism>
<name>A0ABU2KW89_9ACTN</name>
<sequence length="84" mass="9544">MTAVPGYNLWPSDELRQLRADFPDYLIFELHSEQWRPTFIATHTPPAVQGAADVVRADDAEALRTKLSRQPSTCPHPRREGEQS</sequence>
<protein>
    <submittedName>
        <fullName evidence="2">Uncharacterized protein</fullName>
    </submittedName>
</protein>
<dbReference type="EMBL" id="JAVREK010000016">
    <property type="protein sequence ID" value="MDT0303554.1"/>
    <property type="molecule type" value="Genomic_DNA"/>
</dbReference>
<keyword evidence="3" id="KW-1185">Reference proteome</keyword>
<proteinExistence type="predicted"/>
<reference evidence="3" key="1">
    <citation type="submission" date="2023-07" db="EMBL/GenBank/DDBJ databases">
        <title>30 novel species of actinomycetes from the DSMZ collection.</title>
        <authorList>
            <person name="Nouioui I."/>
        </authorList>
    </citation>
    <scope>NUCLEOTIDE SEQUENCE [LARGE SCALE GENOMIC DNA]</scope>
    <source>
        <strain evidence="3">DSM 45055</strain>
    </source>
</reference>
<evidence type="ECO:0000313" key="3">
    <source>
        <dbReference type="Proteomes" id="UP001183226"/>
    </source>
</evidence>
<evidence type="ECO:0000313" key="2">
    <source>
        <dbReference type="EMBL" id="MDT0303554.1"/>
    </source>
</evidence>
<accession>A0ABU2KW89</accession>